<gene>
    <name evidence="2" type="ORF">CDAR_428401</name>
</gene>
<keyword evidence="3" id="KW-1185">Reference proteome</keyword>
<dbReference type="Proteomes" id="UP001054837">
    <property type="component" value="Unassembled WGS sequence"/>
</dbReference>
<evidence type="ECO:0000313" key="2">
    <source>
        <dbReference type="EMBL" id="GIX95598.1"/>
    </source>
</evidence>
<proteinExistence type="predicted"/>
<dbReference type="EMBL" id="BPLQ01002765">
    <property type="protein sequence ID" value="GIX95598.1"/>
    <property type="molecule type" value="Genomic_DNA"/>
</dbReference>
<evidence type="ECO:0000313" key="3">
    <source>
        <dbReference type="Proteomes" id="UP001054837"/>
    </source>
</evidence>
<dbReference type="AlphaFoldDB" id="A0AAV4PHN5"/>
<sequence>MVSDMKRTRGDSWERTSRQGRQSAWVGWIEVDGAAEQGGGSVACDGVAGSGLTFLGRGILKLIQRDASP</sequence>
<evidence type="ECO:0000256" key="1">
    <source>
        <dbReference type="SAM" id="MobiDB-lite"/>
    </source>
</evidence>
<accession>A0AAV4PHN5</accession>
<protein>
    <submittedName>
        <fullName evidence="2">Uncharacterized protein</fullName>
    </submittedName>
</protein>
<organism evidence="2 3">
    <name type="scientific">Caerostris darwini</name>
    <dbReference type="NCBI Taxonomy" id="1538125"/>
    <lineage>
        <taxon>Eukaryota</taxon>
        <taxon>Metazoa</taxon>
        <taxon>Ecdysozoa</taxon>
        <taxon>Arthropoda</taxon>
        <taxon>Chelicerata</taxon>
        <taxon>Arachnida</taxon>
        <taxon>Araneae</taxon>
        <taxon>Araneomorphae</taxon>
        <taxon>Entelegynae</taxon>
        <taxon>Araneoidea</taxon>
        <taxon>Araneidae</taxon>
        <taxon>Caerostris</taxon>
    </lineage>
</organism>
<feature type="compositionally biased region" description="Basic and acidic residues" evidence="1">
    <location>
        <begin position="1"/>
        <end position="17"/>
    </location>
</feature>
<feature type="region of interest" description="Disordered" evidence="1">
    <location>
        <begin position="1"/>
        <end position="22"/>
    </location>
</feature>
<reference evidence="2 3" key="1">
    <citation type="submission" date="2021-06" db="EMBL/GenBank/DDBJ databases">
        <title>Caerostris darwini draft genome.</title>
        <authorList>
            <person name="Kono N."/>
            <person name="Arakawa K."/>
        </authorList>
    </citation>
    <scope>NUCLEOTIDE SEQUENCE [LARGE SCALE GENOMIC DNA]</scope>
</reference>
<name>A0AAV4PHN5_9ARAC</name>
<comment type="caution">
    <text evidence="2">The sequence shown here is derived from an EMBL/GenBank/DDBJ whole genome shotgun (WGS) entry which is preliminary data.</text>
</comment>